<dbReference type="SMART" id="SM00240">
    <property type="entry name" value="FHA"/>
    <property type="match status" value="1"/>
</dbReference>
<dbReference type="InterPro" id="IPR001766">
    <property type="entry name" value="Fork_head_dom"/>
</dbReference>
<dbReference type="SMART" id="SM00339">
    <property type="entry name" value="FH"/>
    <property type="match status" value="1"/>
</dbReference>
<evidence type="ECO:0000313" key="10">
    <source>
        <dbReference type="EMBL" id="CAH3137426.1"/>
    </source>
</evidence>
<evidence type="ECO:0000256" key="2">
    <source>
        <dbReference type="ARBA" id="ARBA00023015"/>
    </source>
</evidence>
<feature type="region of interest" description="Disordered" evidence="7">
    <location>
        <begin position="363"/>
        <end position="406"/>
    </location>
</feature>
<dbReference type="InterPro" id="IPR008984">
    <property type="entry name" value="SMAD_FHA_dom_sf"/>
</dbReference>
<protein>
    <submittedName>
        <fullName evidence="10">Uncharacterized protein</fullName>
    </submittedName>
</protein>
<dbReference type="Proteomes" id="UP001159428">
    <property type="component" value="Unassembled WGS sequence"/>
</dbReference>
<dbReference type="InterPro" id="IPR030456">
    <property type="entry name" value="TF_fork_head_CS_2"/>
</dbReference>
<evidence type="ECO:0000256" key="1">
    <source>
        <dbReference type="ARBA" id="ARBA00004123"/>
    </source>
</evidence>
<dbReference type="PRINTS" id="PR00053">
    <property type="entry name" value="FORKHEAD"/>
</dbReference>
<dbReference type="SUPFAM" id="SSF49879">
    <property type="entry name" value="SMAD/FHA domain"/>
    <property type="match status" value="1"/>
</dbReference>
<dbReference type="CDD" id="cd22688">
    <property type="entry name" value="FHA_FOXK"/>
    <property type="match status" value="1"/>
</dbReference>
<dbReference type="GO" id="GO:0000981">
    <property type="term" value="F:DNA-binding transcription factor activity, RNA polymerase II-specific"/>
    <property type="evidence" value="ECO:0007669"/>
    <property type="project" value="TreeGrafter"/>
</dbReference>
<evidence type="ECO:0000256" key="7">
    <source>
        <dbReference type="SAM" id="MobiDB-lite"/>
    </source>
</evidence>
<evidence type="ECO:0000256" key="3">
    <source>
        <dbReference type="ARBA" id="ARBA00023125"/>
    </source>
</evidence>
<keyword evidence="4" id="KW-0804">Transcription</keyword>
<feature type="region of interest" description="Disordered" evidence="7">
    <location>
        <begin position="447"/>
        <end position="472"/>
    </location>
</feature>
<organism evidence="10 11">
    <name type="scientific">Pocillopora meandrina</name>
    <dbReference type="NCBI Taxonomy" id="46732"/>
    <lineage>
        <taxon>Eukaryota</taxon>
        <taxon>Metazoa</taxon>
        <taxon>Cnidaria</taxon>
        <taxon>Anthozoa</taxon>
        <taxon>Hexacorallia</taxon>
        <taxon>Scleractinia</taxon>
        <taxon>Astrocoeniina</taxon>
        <taxon>Pocilloporidae</taxon>
        <taxon>Pocillopora</taxon>
    </lineage>
</organism>
<dbReference type="Gene3D" id="1.10.10.10">
    <property type="entry name" value="Winged helix-like DNA-binding domain superfamily/Winged helix DNA-binding domain"/>
    <property type="match status" value="1"/>
</dbReference>
<dbReference type="PROSITE" id="PS50039">
    <property type="entry name" value="FORK_HEAD_3"/>
    <property type="match status" value="1"/>
</dbReference>
<feature type="DNA-binding region" description="Fork-head" evidence="6">
    <location>
        <begin position="236"/>
        <end position="331"/>
    </location>
</feature>
<dbReference type="PANTHER" id="PTHR45881">
    <property type="entry name" value="CHECKPOINT SUPPRESSOR 1-LIKE, ISOFORM A-RELATED"/>
    <property type="match status" value="1"/>
</dbReference>
<evidence type="ECO:0000256" key="4">
    <source>
        <dbReference type="ARBA" id="ARBA00023163"/>
    </source>
</evidence>
<evidence type="ECO:0000313" key="11">
    <source>
        <dbReference type="Proteomes" id="UP001159428"/>
    </source>
</evidence>
<feature type="compositionally biased region" description="Polar residues" evidence="7">
    <location>
        <begin position="457"/>
        <end position="472"/>
    </location>
</feature>
<dbReference type="FunFam" id="2.60.200.20:FF:000031">
    <property type="entry name" value="Forkhead box protein K1"/>
    <property type="match status" value="1"/>
</dbReference>
<proteinExistence type="predicted"/>
<dbReference type="InterPro" id="IPR018122">
    <property type="entry name" value="TF_fork_head_CS_1"/>
</dbReference>
<comment type="subcellular location">
    <subcellularLocation>
        <location evidence="1 6">Nucleus</location>
    </subcellularLocation>
</comment>
<dbReference type="PROSITE" id="PS00658">
    <property type="entry name" value="FORK_HEAD_2"/>
    <property type="match status" value="1"/>
</dbReference>
<feature type="compositionally biased region" description="Polar residues" evidence="7">
    <location>
        <begin position="626"/>
        <end position="642"/>
    </location>
</feature>
<keyword evidence="5 6" id="KW-0539">Nucleus</keyword>
<feature type="compositionally biased region" description="Low complexity" evidence="7">
    <location>
        <begin position="381"/>
        <end position="391"/>
    </location>
</feature>
<dbReference type="Gene3D" id="2.60.200.20">
    <property type="match status" value="1"/>
</dbReference>
<feature type="domain" description="Fork-head" evidence="9">
    <location>
        <begin position="236"/>
        <end position="331"/>
    </location>
</feature>
<reference evidence="10 11" key="1">
    <citation type="submission" date="2022-05" db="EMBL/GenBank/DDBJ databases">
        <authorList>
            <consortium name="Genoscope - CEA"/>
            <person name="William W."/>
        </authorList>
    </citation>
    <scope>NUCLEOTIDE SEQUENCE [LARGE SCALE GENOMIC DNA]</scope>
</reference>
<keyword evidence="11" id="KW-1185">Reference proteome</keyword>
<feature type="region of interest" description="Disordered" evidence="7">
    <location>
        <begin position="217"/>
        <end position="236"/>
    </location>
</feature>
<accession>A0AAU9X4Z9</accession>
<dbReference type="GO" id="GO:0005634">
    <property type="term" value="C:nucleus"/>
    <property type="evidence" value="ECO:0007669"/>
    <property type="project" value="UniProtKB-SubCell"/>
</dbReference>
<evidence type="ECO:0000259" key="9">
    <source>
        <dbReference type="PROSITE" id="PS50039"/>
    </source>
</evidence>
<dbReference type="GO" id="GO:0045893">
    <property type="term" value="P:positive regulation of DNA-templated transcription"/>
    <property type="evidence" value="ECO:0007669"/>
    <property type="project" value="UniProtKB-ARBA"/>
</dbReference>
<comment type="caution">
    <text evidence="10">The sequence shown here is derived from an EMBL/GenBank/DDBJ whole genome shotgun (WGS) entry which is preliminary data.</text>
</comment>
<dbReference type="AlphaFoldDB" id="A0AAU9X4Z9"/>
<dbReference type="PROSITE" id="PS50006">
    <property type="entry name" value="FHA_DOMAIN"/>
    <property type="match status" value="1"/>
</dbReference>
<dbReference type="FunFam" id="1.10.10.10:FF:000030">
    <property type="entry name" value="Forkhead box protein K2"/>
    <property type="match status" value="1"/>
</dbReference>
<keyword evidence="2" id="KW-0805">Transcription regulation</keyword>
<dbReference type="SUPFAM" id="SSF46785">
    <property type="entry name" value="Winged helix' DNA-binding domain"/>
    <property type="match status" value="1"/>
</dbReference>
<feature type="compositionally biased region" description="Basic and acidic residues" evidence="7">
    <location>
        <begin position="447"/>
        <end position="456"/>
    </location>
</feature>
<dbReference type="Pfam" id="PF00250">
    <property type="entry name" value="Forkhead"/>
    <property type="match status" value="1"/>
</dbReference>
<dbReference type="PANTHER" id="PTHR45881:SF7">
    <property type="entry name" value="CHECKPOINT SUPPRESSOR 1-LIKE, ISOFORM A-RELATED"/>
    <property type="match status" value="1"/>
</dbReference>
<dbReference type="InterPro" id="IPR000253">
    <property type="entry name" value="FHA_dom"/>
</dbReference>
<gene>
    <name evidence="10" type="ORF">PMEA_00018073</name>
</gene>
<dbReference type="GO" id="GO:0000978">
    <property type="term" value="F:RNA polymerase II cis-regulatory region sequence-specific DNA binding"/>
    <property type="evidence" value="ECO:0007669"/>
    <property type="project" value="TreeGrafter"/>
</dbReference>
<dbReference type="InterPro" id="IPR036390">
    <property type="entry name" value="WH_DNA-bd_sf"/>
</dbReference>
<dbReference type="EMBL" id="CALNXJ010000031">
    <property type="protein sequence ID" value="CAH3137426.1"/>
    <property type="molecule type" value="Genomic_DNA"/>
</dbReference>
<dbReference type="PROSITE" id="PS00657">
    <property type="entry name" value="FORK_HEAD_1"/>
    <property type="match status" value="1"/>
</dbReference>
<evidence type="ECO:0000256" key="6">
    <source>
        <dbReference type="PROSITE-ProRule" id="PRU00089"/>
    </source>
</evidence>
<sequence>MSSPTRDQESDALALLALKSGTINPMKQMWAGVNTVTPIAKLEGREFEYLVRQSRIIIGRNSSLGSVDVNMGHSSFVSRKHLQIKFENQEFYLSCNGKNGIFVDGVFHRRGAPPLKLPYVCVLRFPSTNVKVRFTSLVGDNTPKRVPSPPRTKVLPPLRINIPQSDSNFASPIPSPTGTISVPNSCPTSPRGDANHAYAPNLHAVAELAAQDVQVTVEEDKPNPSGGEAGSKDDGKPPFSYAQLIVQAILSALDKQLTLSGIYTHITKNYPYYRSADKGWQNSIRHNLSLNRYFVKVPRAQDEPGKGSFWRIDPSCEQKLAEQAFRKRRQRGVPCFRPPFSQLSCRSAPASPTHGLQFHAPPAPVTHVPRENSPTKTVTQAADAAGSQAKATPTSPPIIPASGLPPPVPSLPSTVLKQSAALQAIAAQMAGAALPVSVIKSSLEAVKEGDGAESEKNGFSQSSGDESPVENTLQPDAKTAVSKPMISTLVKPIQQPTQQQVQKIQQDQKPHQLSHQQQIPLQFLAGAAAPSAGGLLTPIPTPTNVSPTGTQDMSVKPQISKVPNPLPLPIVTTGTLTPDSSPLGVLSPAATTAAVSMAMNGAKRPLSTSQPLTNSEEEHEIKRQKLSQPSAAYKSSPSQPETADQGKL</sequence>
<feature type="compositionally biased region" description="Pro residues" evidence="7">
    <location>
        <begin position="394"/>
        <end position="406"/>
    </location>
</feature>
<name>A0AAU9X4Z9_9CNID</name>
<feature type="region of interest" description="Disordered" evidence="7">
    <location>
        <begin position="597"/>
        <end position="648"/>
    </location>
</feature>
<dbReference type="Pfam" id="PF00498">
    <property type="entry name" value="FHA"/>
    <property type="match status" value="1"/>
</dbReference>
<evidence type="ECO:0000256" key="5">
    <source>
        <dbReference type="ARBA" id="ARBA00023242"/>
    </source>
</evidence>
<keyword evidence="3 6" id="KW-0238">DNA-binding</keyword>
<evidence type="ECO:0000259" key="8">
    <source>
        <dbReference type="PROSITE" id="PS50006"/>
    </source>
</evidence>
<dbReference type="InterPro" id="IPR036388">
    <property type="entry name" value="WH-like_DNA-bd_sf"/>
</dbReference>
<feature type="domain" description="FHA" evidence="8">
    <location>
        <begin position="56"/>
        <end position="108"/>
    </location>
</feature>